<name>A0AAX2ILI2_9FLAO</name>
<feature type="chain" id="PRO_5043376636" evidence="1">
    <location>
        <begin position="20"/>
        <end position="155"/>
    </location>
</feature>
<keyword evidence="1" id="KW-0732">Signal</keyword>
<accession>A0AAX2ILI2</accession>
<dbReference type="GO" id="GO:0004860">
    <property type="term" value="F:protein kinase inhibitor activity"/>
    <property type="evidence" value="ECO:0007669"/>
    <property type="project" value="UniProtKB-KW"/>
</dbReference>
<dbReference type="AlphaFoldDB" id="A0AAX2ILI2"/>
<sequence length="155" mass="16958">MKKTFFSLLFSVITLNTFAQTFTIKSTELGGQATKKQMSNSMGCNGDNISPQLYWENVPKNAQSFAITVHDENAPTGSGWWHWLVFDIPSAISELKSNAGNIEKKLAPKNAIQSKTDFGISGYGGPCPPSGSGFHKYTVLVAQPKILKINFVNIK</sequence>
<protein>
    <submittedName>
        <fullName evidence="3">Kinase inhibitor</fullName>
    </submittedName>
    <submittedName>
        <fullName evidence="2">Phospholipid-binding protein, PBP family</fullName>
    </submittedName>
</protein>
<evidence type="ECO:0000313" key="2">
    <source>
        <dbReference type="EMBL" id="SKC13381.1"/>
    </source>
</evidence>
<evidence type="ECO:0000313" key="5">
    <source>
        <dbReference type="Proteomes" id="UP000251937"/>
    </source>
</evidence>
<reference evidence="2 4" key="1">
    <citation type="submission" date="2017-02" db="EMBL/GenBank/DDBJ databases">
        <authorList>
            <person name="Varghese N."/>
            <person name="Submissions S."/>
        </authorList>
    </citation>
    <scope>NUCLEOTIDE SEQUENCE [LARGE SCALE GENOMIC DNA]</scope>
    <source>
        <strain evidence="2 4">DSM 16775</strain>
    </source>
</reference>
<reference evidence="3 5" key="2">
    <citation type="submission" date="2018-06" db="EMBL/GenBank/DDBJ databases">
        <authorList>
            <consortium name="Pathogen Informatics"/>
            <person name="Doyle S."/>
        </authorList>
    </citation>
    <scope>NUCLEOTIDE SEQUENCE [LARGE SCALE GENOMIC DNA]</scope>
    <source>
        <strain evidence="3 5">NCTC11212</strain>
    </source>
</reference>
<dbReference type="EMBL" id="UAVR01000011">
    <property type="protein sequence ID" value="SQA90120.1"/>
    <property type="molecule type" value="Genomic_DNA"/>
</dbReference>
<dbReference type="Proteomes" id="UP000251937">
    <property type="component" value="Unassembled WGS sequence"/>
</dbReference>
<dbReference type="Pfam" id="PF01161">
    <property type="entry name" value="PBP"/>
    <property type="match status" value="1"/>
</dbReference>
<dbReference type="Proteomes" id="UP000190669">
    <property type="component" value="Unassembled WGS sequence"/>
</dbReference>
<dbReference type="SUPFAM" id="SSF49777">
    <property type="entry name" value="PEBP-like"/>
    <property type="match status" value="1"/>
</dbReference>
<dbReference type="PANTHER" id="PTHR30289">
    <property type="entry name" value="UNCHARACTERIZED PROTEIN YBCL-RELATED"/>
    <property type="match status" value="1"/>
</dbReference>
<dbReference type="Gene3D" id="3.90.280.10">
    <property type="entry name" value="PEBP-like"/>
    <property type="match status" value="1"/>
</dbReference>
<keyword evidence="4" id="KW-1185">Reference proteome</keyword>
<dbReference type="KEGG" id="cbp:EB354_11095"/>
<dbReference type="InterPro" id="IPR005247">
    <property type="entry name" value="YbhB_YbcL/LppC-like"/>
</dbReference>
<evidence type="ECO:0000313" key="4">
    <source>
        <dbReference type="Proteomes" id="UP000190669"/>
    </source>
</evidence>
<gene>
    <name evidence="3" type="primary">ybcL</name>
    <name evidence="3" type="ORF">NCTC11212_02332</name>
    <name evidence="2" type="ORF">SAMN05421800_1469</name>
</gene>
<keyword evidence="3" id="KW-0649">Protein kinase inhibitor</keyword>
<evidence type="ECO:0000256" key="1">
    <source>
        <dbReference type="SAM" id="SignalP"/>
    </source>
</evidence>
<dbReference type="RefSeq" id="WP_079467272.1">
    <property type="nucleotide sequence ID" value="NZ_CP033934.1"/>
</dbReference>
<dbReference type="EMBL" id="FUZE01000046">
    <property type="protein sequence ID" value="SKC13381.1"/>
    <property type="molecule type" value="Genomic_DNA"/>
</dbReference>
<dbReference type="InterPro" id="IPR008914">
    <property type="entry name" value="PEBP"/>
</dbReference>
<evidence type="ECO:0000313" key="3">
    <source>
        <dbReference type="EMBL" id="SQA90120.1"/>
    </source>
</evidence>
<feature type="signal peptide" evidence="1">
    <location>
        <begin position="1"/>
        <end position="19"/>
    </location>
</feature>
<comment type="caution">
    <text evidence="3">The sequence shown here is derived from an EMBL/GenBank/DDBJ whole genome shotgun (WGS) entry which is preliminary data.</text>
</comment>
<proteinExistence type="predicted"/>
<dbReference type="CDD" id="cd00865">
    <property type="entry name" value="PEBP_bact_arch"/>
    <property type="match status" value="1"/>
</dbReference>
<dbReference type="InterPro" id="IPR036610">
    <property type="entry name" value="PEBP-like_sf"/>
</dbReference>
<dbReference type="PANTHER" id="PTHR30289:SF1">
    <property type="entry name" value="PEBP (PHOSPHATIDYLETHANOLAMINE-BINDING PROTEIN) FAMILY PROTEIN"/>
    <property type="match status" value="1"/>
</dbReference>
<dbReference type="NCBIfam" id="TIGR00481">
    <property type="entry name" value="YbhB/YbcL family Raf kinase inhibitor-like protein"/>
    <property type="match status" value="1"/>
</dbReference>
<organism evidence="3 5">
    <name type="scientific">Chryseobacterium balustinum</name>
    <dbReference type="NCBI Taxonomy" id="246"/>
    <lineage>
        <taxon>Bacteria</taxon>
        <taxon>Pseudomonadati</taxon>
        <taxon>Bacteroidota</taxon>
        <taxon>Flavobacteriia</taxon>
        <taxon>Flavobacteriales</taxon>
        <taxon>Weeksellaceae</taxon>
        <taxon>Chryseobacterium group</taxon>
        <taxon>Chryseobacterium</taxon>
    </lineage>
</organism>